<proteinExistence type="predicted"/>
<evidence type="ECO:0000313" key="2">
    <source>
        <dbReference type="Proteomes" id="UP000075398"/>
    </source>
</evidence>
<dbReference type="Proteomes" id="UP000075398">
    <property type="component" value="Unassembled WGS sequence"/>
</dbReference>
<organism evidence="1 2">
    <name type="scientific">Candidatus Methanofastidiosum methylothiophilum</name>
    <dbReference type="NCBI Taxonomy" id="1705564"/>
    <lineage>
        <taxon>Archaea</taxon>
        <taxon>Methanobacteriati</taxon>
        <taxon>Methanobacteriota</taxon>
        <taxon>Stenosarchaea group</taxon>
        <taxon>Candidatus Methanofastidiosia</taxon>
        <taxon>Candidatus Methanofastidiosales</taxon>
        <taxon>Candidatus Methanofastidiosaceae</taxon>
        <taxon>Candidatus Methanofastidiosum</taxon>
    </lineage>
</organism>
<sequence>MTNSWIFQGLVKEKPRLDPLGEYNGMMVYSEKQPLYDMLDEGAMNMEGKRVIVLFEEITEDIDAAIDDAHETLEFFRRVCKNTNPVK</sequence>
<dbReference type="AlphaFoldDB" id="A0A150J6H7"/>
<evidence type="ECO:0000313" key="1">
    <source>
        <dbReference type="EMBL" id="KYC52791.1"/>
    </source>
</evidence>
<dbReference type="EMBL" id="LNGC01000016">
    <property type="protein sequence ID" value="KYC52791.1"/>
    <property type="molecule type" value="Genomic_DNA"/>
</dbReference>
<name>A0A150J6H7_9EURY</name>
<reference evidence="1 2" key="1">
    <citation type="journal article" date="2016" name="ISME J.">
        <title>Chasing the elusive Euryarchaeota class WSA2: genomes reveal a uniquely fastidious methyl-reducing methanogen.</title>
        <authorList>
            <person name="Nobu M.K."/>
            <person name="Narihiro T."/>
            <person name="Kuroda K."/>
            <person name="Mei R."/>
            <person name="Liu W.T."/>
        </authorList>
    </citation>
    <scope>NUCLEOTIDE SEQUENCE [LARGE SCALE GENOMIC DNA]</scope>
    <source>
        <strain evidence="1">U1lsi0528_Bin055</strain>
    </source>
</reference>
<gene>
    <name evidence="1" type="ORF">AMQ22_00582</name>
</gene>
<protein>
    <submittedName>
        <fullName evidence="1">Uncharacterized protein</fullName>
    </submittedName>
</protein>
<accession>A0A150J6H7</accession>
<comment type="caution">
    <text evidence="1">The sequence shown here is derived from an EMBL/GenBank/DDBJ whole genome shotgun (WGS) entry which is preliminary data.</text>
</comment>